<reference evidence="1" key="1">
    <citation type="submission" date="2018-02" db="EMBL/GenBank/DDBJ databases">
        <title>Rhizophora mucronata_Transcriptome.</title>
        <authorList>
            <person name="Meera S.P."/>
            <person name="Sreeshan A."/>
            <person name="Augustine A."/>
        </authorList>
    </citation>
    <scope>NUCLEOTIDE SEQUENCE</scope>
    <source>
        <tissue evidence="1">Leaf</tissue>
    </source>
</reference>
<dbReference type="EMBL" id="GGEC01070231">
    <property type="protein sequence ID" value="MBX50715.1"/>
    <property type="molecule type" value="Transcribed_RNA"/>
</dbReference>
<sequence length="22" mass="2791">MAFVWPFNLPKQKWPYITKLPW</sequence>
<organism evidence="1">
    <name type="scientific">Rhizophora mucronata</name>
    <name type="common">Asiatic mangrove</name>
    <dbReference type="NCBI Taxonomy" id="61149"/>
    <lineage>
        <taxon>Eukaryota</taxon>
        <taxon>Viridiplantae</taxon>
        <taxon>Streptophyta</taxon>
        <taxon>Embryophyta</taxon>
        <taxon>Tracheophyta</taxon>
        <taxon>Spermatophyta</taxon>
        <taxon>Magnoliopsida</taxon>
        <taxon>eudicotyledons</taxon>
        <taxon>Gunneridae</taxon>
        <taxon>Pentapetalae</taxon>
        <taxon>rosids</taxon>
        <taxon>fabids</taxon>
        <taxon>Malpighiales</taxon>
        <taxon>Rhizophoraceae</taxon>
        <taxon>Rhizophora</taxon>
    </lineage>
</organism>
<proteinExistence type="predicted"/>
<dbReference type="AlphaFoldDB" id="A0A2P2P7I9"/>
<name>A0A2P2P7I9_RHIMU</name>
<evidence type="ECO:0000313" key="1">
    <source>
        <dbReference type="EMBL" id="MBX50715.1"/>
    </source>
</evidence>
<protein>
    <submittedName>
        <fullName evidence="1">Uncharacterized protein</fullName>
    </submittedName>
</protein>
<accession>A0A2P2P7I9</accession>